<gene>
    <name evidence="2" type="ORF">GCM10007888_20200</name>
    <name evidence="1" type="ORF">MOX02_28510</name>
</gene>
<dbReference type="AlphaFoldDB" id="A0A512J4F3"/>
<protein>
    <submittedName>
        <fullName evidence="1">Uncharacterized protein</fullName>
    </submittedName>
</protein>
<reference evidence="2" key="1">
    <citation type="journal article" date="2014" name="Int. J. Syst. Evol. Microbiol.">
        <title>Complete genome of a new Firmicutes species belonging to the dominant human colonic microbiota ('Ruminococcus bicirculans') reveals two chromosomes and a selective capacity to utilize plant glucans.</title>
        <authorList>
            <consortium name="NISC Comparative Sequencing Program"/>
            <person name="Wegmann U."/>
            <person name="Louis P."/>
            <person name="Goesmann A."/>
            <person name="Henrissat B."/>
            <person name="Duncan S.H."/>
            <person name="Flint H.J."/>
        </authorList>
    </citation>
    <scope>NUCLEOTIDE SEQUENCE</scope>
    <source>
        <strain evidence="2">NBRC 107715</strain>
    </source>
</reference>
<evidence type="ECO:0000313" key="4">
    <source>
        <dbReference type="Proteomes" id="UP001156856"/>
    </source>
</evidence>
<keyword evidence="4" id="KW-1185">Reference proteome</keyword>
<organism evidence="1 3">
    <name type="scientific">Methylobacterium oxalidis</name>
    <dbReference type="NCBI Taxonomy" id="944322"/>
    <lineage>
        <taxon>Bacteria</taxon>
        <taxon>Pseudomonadati</taxon>
        <taxon>Pseudomonadota</taxon>
        <taxon>Alphaproteobacteria</taxon>
        <taxon>Hyphomicrobiales</taxon>
        <taxon>Methylobacteriaceae</taxon>
        <taxon>Methylobacterium</taxon>
    </lineage>
</organism>
<dbReference type="EMBL" id="BJZU01000052">
    <property type="protein sequence ID" value="GEP04813.1"/>
    <property type="molecule type" value="Genomic_DNA"/>
</dbReference>
<reference evidence="2" key="4">
    <citation type="submission" date="2023-01" db="EMBL/GenBank/DDBJ databases">
        <title>Draft genome sequence of Methylobacterium oxalidis strain NBRC 107715.</title>
        <authorList>
            <person name="Sun Q."/>
            <person name="Mori K."/>
        </authorList>
    </citation>
    <scope>NUCLEOTIDE SEQUENCE</scope>
    <source>
        <strain evidence="2">NBRC 107715</strain>
    </source>
</reference>
<reference evidence="1 3" key="3">
    <citation type="submission" date="2019-07" db="EMBL/GenBank/DDBJ databases">
        <title>Whole genome shotgun sequence of Methylobacterium oxalidis NBRC 107715.</title>
        <authorList>
            <person name="Hosoyama A."/>
            <person name="Uohara A."/>
            <person name="Ohji S."/>
            <person name="Ichikawa N."/>
        </authorList>
    </citation>
    <scope>NUCLEOTIDE SEQUENCE [LARGE SCALE GENOMIC DNA]</scope>
    <source>
        <strain evidence="1 3">NBRC 107715</strain>
    </source>
</reference>
<comment type="caution">
    <text evidence="1">The sequence shown here is derived from an EMBL/GenBank/DDBJ whole genome shotgun (WGS) entry which is preliminary data.</text>
</comment>
<dbReference type="Proteomes" id="UP001156856">
    <property type="component" value="Unassembled WGS sequence"/>
</dbReference>
<dbReference type="EMBL" id="BSPK01000025">
    <property type="protein sequence ID" value="GLS63639.1"/>
    <property type="molecule type" value="Genomic_DNA"/>
</dbReference>
<name>A0A512J4F3_9HYPH</name>
<evidence type="ECO:0000313" key="1">
    <source>
        <dbReference type="EMBL" id="GEP04813.1"/>
    </source>
</evidence>
<accession>A0A512J4F3</accession>
<evidence type="ECO:0000313" key="3">
    <source>
        <dbReference type="Proteomes" id="UP000321960"/>
    </source>
</evidence>
<proteinExistence type="predicted"/>
<sequence length="77" mass="8602">MHDNKHHLPHTCVIYDPPAPNVPWLLAFFGPDRELLSAEAFETVSAALNRLSNSVNVFIEAAPRGPGQRVWRVKLAD</sequence>
<dbReference type="Proteomes" id="UP000321960">
    <property type="component" value="Unassembled WGS sequence"/>
</dbReference>
<reference evidence="4" key="2">
    <citation type="journal article" date="2019" name="Int. J. Syst. Evol. Microbiol.">
        <title>The Global Catalogue of Microorganisms (GCM) 10K type strain sequencing project: providing services to taxonomists for standard genome sequencing and annotation.</title>
        <authorList>
            <consortium name="The Broad Institute Genomics Platform"/>
            <consortium name="The Broad Institute Genome Sequencing Center for Infectious Disease"/>
            <person name="Wu L."/>
            <person name="Ma J."/>
        </authorList>
    </citation>
    <scope>NUCLEOTIDE SEQUENCE [LARGE SCALE GENOMIC DNA]</scope>
    <source>
        <strain evidence="4">NBRC 107715</strain>
    </source>
</reference>
<evidence type="ECO:0000313" key="2">
    <source>
        <dbReference type="EMBL" id="GLS63639.1"/>
    </source>
</evidence>